<dbReference type="CDD" id="cd05918">
    <property type="entry name" value="A_NRPS_SidN3_like"/>
    <property type="match status" value="3"/>
</dbReference>
<evidence type="ECO:0000313" key="7">
    <source>
        <dbReference type="EMBL" id="AFO53619.1"/>
    </source>
</evidence>
<feature type="domain" description="Carrier" evidence="6">
    <location>
        <begin position="3022"/>
        <end position="3100"/>
    </location>
</feature>
<dbReference type="SUPFAM" id="SSF51735">
    <property type="entry name" value="NAD(P)-binding Rossmann-fold domains"/>
    <property type="match status" value="1"/>
</dbReference>
<dbReference type="Pfam" id="PF00550">
    <property type="entry name" value="PP-binding"/>
    <property type="match status" value="3"/>
</dbReference>
<keyword evidence="1" id="KW-0596">Phosphopantetheine</keyword>
<dbReference type="InterPro" id="IPR010080">
    <property type="entry name" value="Thioester_reductase-like_dom"/>
</dbReference>
<dbReference type="InterPro" id="IPR020845">
    <property type="entry name" value="AMP-binding_CS"/>
</dbReference>
<dbReference type="GO" id="GO:0031177">
    <property type="term" value="F:phosphopantetheine binding"/>
    <property type="evidence" value="ECO:0007669"/>
    <property type="project" value="TreeGrafter"/>
</dbReference>
<evidence type="ECO:0000256" key="4">
    <source>
        <dbReference type="ARBA" id="ARBA00029454"/>
    </source>
</evidence>
<dbReference type="Gene3D" id="3.30.559.10">
    <property type="entry name" value="Chloramphenicol acetyltransferase-like domain"/>
    <property type="match status" value="2"/>
</dbReference>
<keyword evidence="2" id="KW-0597">Phosphoprotein</keyword>
<dbReference type="Gene3D" id="3.30.300.30">
    <property type="match status" value="3"/>
</dbReference>
<dbReference type="InterPro" id="IPR001242">
    <property type="entry name" value="Condensation_dom"/>
</dbReference>
<comment type="similarity">
    <text evidence="4">Belongs to the NRP synthetase family.</text>
</comment>
<dbReference type="FunFam" id="3.30.300.30:FF:000015">
    <property type="entry name" value="Nonribosomal peptide synthase SidD"/>
    <property type="match status" value="3"/>
</dbReference>
<feature type="compositionally biased region" description="Polar residues" evidence="5">
    <location>
        <begin position="1072"/>
        <end position="1092"/>
    </location>
</feature>
<dbReference type="CDD" id="cd19545">
    <property type="entry name" value="FUM14_C_NRPS-like"/>
    <property type="match status" value="2"/>
</dbReference>
<evidence type="ECO:0000259" key="6">
    <source>
        <dbReference type="PROSITE" id="PS50075"/>
    </source>
</evidence>
<dbReference type="PANTHER" id="PTHR45527:SF1">
    <property type="entry name" value="FATTY ACID SYNTHASE"/>
    <property type="match status" value="1"/>
</dbReference>
<feature type="domain" description="Carrier" evidence="6">
    <location>
        <begin position="1885"/>
        <end position="1958"/>
    </location>
</feature>
<dbReference type="InterPro" id="IPR009081">
    <property type="entry name" value="PP-bd_ACP"/>
</dbReference>
<accession>I7BBL2</accession>
<evidence type="ECO:0000256" key="3">
    <source>
        <dbReference type="ARBA" id="ARBA00022598"/>
    </source>
</evidence>
<dbReference type="FunFam" id="3.30.559.30:FF:000003">
    <property type="entry name" value="Nonribosomal peptide synthase SidD"/>
    <property type="match status" value="1"/>
</dbReference>
<keyword evidence="3" id="KW-0436">Ligase</keyword>
<evidence type="ECO:0000256" key="2">
    <source>
        <dbReference type="ARBA" id="ARBA00022553"/>
    </source>
</evidence>
<dbReference type="NCBIfam" id="NF003417">
    <property type="entry name" value="PRK04813.1"/>
    <property type="match status" value="4"/>
</dbReference>
<dbReference type="InterPro" id="IPR036736">
    <property type="entry name" value="ACP-like_sf"/>
</dbReference>
<dbReference type="InterPro" id="IPR013120">
    <property type="entry name" value="FAR_NAD-bd"/>
</dbReference>
<dbReference type="GO" id="GO:0005737">
    <property type="term" value="C:cytoplasm"/>
    <property type="evidence" value="ECO:0007669"/>
    <property type="project" value="TreeGrafter"/>
</dbReference>
<dbReference type="PROSITE" id="PS50075">
    <property type="entry name" value="CARRIER"/>
    <property type="match status" value="3"/>
</dbReference>
<dbReference type="InterPro" id="IPR010071">
    <property type="entry name" value="AA_adenyl_dom"/>
</dbReference>
<dbReference type="InterPro" id="IPR023213">
    <property type="entry name" value="CAT-like_dom_sf"/>
</dbReference>
<feature type="region of interest" description="Disordered" evidence="5">
    <location>
        <begin position="1070"/>
        <end position="1092"/>
    </location>
</feature>
<dbReference type="InterPro" id="IPR045851">
    <property type="entry name" value="AMP-bd_C_sf"/>
</dbReference>
<feature type="region of interest" description="Disordered" evidence="5">
    <location>
        <begin position="2887"/>
        <end position="2919"/>
    </location>
</feature>
<dbReference type="PANTHER" id="PTHR45527">
    <property type="entry name" value="NONRIBOSOMAL PEPTIDE SYNTHETASE"/>
    <property type="match status" value="1"/>
</dbReference>
<dbReference type="InterPro" id="IPR036291">
    <property type="entry name" value="NAD(P)-bd_dom_sf"/>
</dbReference>
<protein>
    <submittedName>
        <fullName evidence="7">Non-ribosomal peptide synthetase</fullName>
    </submittedName>
</protein>
<feature type="region of interest" description="Disordered" evidence="5">
    <location>
        <begin position="2983"/>
        <end position="3019"/>
    </location>
</feature>
<dbReference type="FunFam" id="3.40.50.12780:FF:000014">
    <property type="entry name" value="Nonribosomal peptide synthetase 1"/>
    <property type="match status" value="1"/>
</dbReference>
<reference evidence="7" key="1">
    <citation type="submission" date="2012-05" db="EMBL/GenBank/DDBJ databases">
        <authorList>
            <person name="Zhou Y."/>
            <person name="Zhang Y."/>
            <person name="Luo Z."/>
            <person name="Pei Y."/>
        </authorList>
    </citation>
    <scope>NUCLEOTIDE SEQUENCE</scope>
    <source>
        <strain evidence="7">Bb0062</strain>
    </source>
</reference>
<evidence type="ECO:0000256" key="5">
    <source>
        <dbReference type="SAM" id="MobiDB-lite"/>
    </source>
</evidence>
<feature type="compositionally biased region" description="Acidic residues" evidence="5">
    <location>
        <begin position="2887"/>
        <end position="2910"/>
    </location>
</feature>
<dbReference type="NCBIfam" id="TIGR01733">
    <property type="entry name" value="AA-adenyl-dom"/>
    <property type="match status" value="2"/>
</dbReference>
<dbReference type="GO" id="GO:0043041">
    <property type="term" value="P:amino acid activation for nonribosomal peptide biosynthetic process"/>
    <property type="evidence" value="ECO:0007669"/>
    <property type="project" value="TreeGrafter"/>
</dbReference>
<dbReference type="FunFam" id="1.10.1200.10:FF:000005">
    <property type="entry name" value="Nonribosomal peptide synthetase 1"/>
    <property type="match status" value="1"/>
</dbReference>
<dbReference type="Gene3D" id="3.40.50.720">
    <property type="entry name" value="NAD(P)-binding Rossmann-like Domain"/>
    <property type="match status" value="1"/>
</dbReference>
<dbReference type="PROSITE" id="PS00455">
    <property type="entry name" value="AMP_BINDING"/>
    <property type="match status" value="2"/>
</dbReference>
<dbReference type="Gene3D" id="2.30.38.10">
    <property type="entry name" value="Luciferase, Domain 3"/>
    <property type="match status" value="1"/>
</dbReference>
<feature type="compositionally biased region" description="Low complexity" evidence="5">
    <location>
        <begin position="3007"/>
        <end position="3018"/>
    </location>
</feature>
<gene>
    <name evidence="7" type="primary">NP4</name>
</gene>
<dbReference type="SUPFAM" id="SSF56801">
    <property type="entry name" value="Acetyl-CoA synthetase-like"/>
    <property type="match status" value="3"/>
</dbReference>
<dbReference type="Gene3D" id="3.40.50.12780">
    <property type="entry name" value="N-terminal domain of ligase-like"/>
    <property type="match status" value="2"/>
</dbReference>
<dbReference type="Gene3D" id="1.10.1200.10">
    <property type="entry name" value="ACP-like"/>
    <property type="match status" value="3"/>
</dbReference>
<dbReference type="Pfam" id="PF00501">
    <property type="entry name" value="AMP-binding"/>
    <property type="match status" value="3"/>
</dbReference>
<dbReference type="InterPro" id="IPR000873">
    <property type="entry name" value="AMP-dep_synth/lig_dom"/>
</dbReference>
<proteinExistence type="inferred from homology"/>
<evidence type="ECO:0000256" key="1">
    <source>
        <dbReference type="ARBA" id="ARBA00022450"/>
    </source>
</evidence>
<dbReference type="SUPFAM" id="SSF52777">
    <property type="entry name" value="CoA-dependent acyltransferases"/>
    <property type="match status" value="4"/>
</dbReference>
<dbReference type="Pfam" id="PF07993">
    <property type="entry name" value="NAD_binding_4"/>
    <property type="match status" value="1"/>
</dbReference>
<dbReference type="SUPFAM" id="SSF47336">
    <property type="entry name" value="ACP-like"/>
    <property type="match status" value="3"/>
</dbReference>
<dbReference type="Gene3D" id="3.30.559.30">
    <property type="entry name" value="Nonribosomal peptide synthetase, condensation domain"/>
    <property type="match status" value="3"/>
</dbReference>
<dbReference type="NCBIfam" id="TIGR01746">
    <property type="entry name" value="Thioester-redct"/>
    <property type="match status" value="1"/>
</dbReference>
<dbReference type="InterPro" id="IPR042099">
    <property type="entry name" value="ANL_N_sf"/>
</dbReference>
<organism evidence="7">
    <name type="scientific">Beauveria bassiana</name>
    <name type="common">White muscardine disease fungus</name>
    <name type="synonym">Tritirachium shiotae</name>
    <dbReference type="NCBI Taxonomy" id="176275"/>
    <lineage>
        <taxon>Eukaryota</taxon>
        <taxon>Fungi</taxon>
        <taxon>Dikarya</taxon>
        <taxon>Ascomycota</taxon>
        <taxon>Pezizomycotina</taxon>
        <taxon>Sordariomycetes</taxon>
        <taxon>Hypocreomycetidae</taxon>
        <taxon>Hypocreales</taxon>
        <taxon>Cordycipitaceae</taxon>
        <taxon>Beauveria</taxon>
    </lineage>
</organism>
<dbReference type="Pfam" id="PF00668">
    <property type="entry name" value="Condensation"/>
    <property type="match status" value="2"/>
</dbReference>
<dbReference type="GO" id="GO:0044550">
    <property type="term" value="P:secondary metabolite biosynthetic process"/>
    <property type="evidence" value="ECO:0007669"/>
    <property type="project" value="TreeGrafter"/>
</dbReference>
<feature type="domain" description="Carrier" evidence="6">
    <location>
        <begin position="769"/>
        <end position="845"/>
    </location>
</feature>
<name>I7BBL2_BEABA</name>
<dbReference type="GO" id="GO:0016874">
    <property type="term" value="F:ligase activity"/>
    <property type="evidence" value="ECO:0007669"/>
    <property type="project" value="UniProtKB-KW"/>
</dbReference>
<dbReference type="EMBL" id="JX028829">
    <property type="protein sequence ID" value="AFO53619.1"/>
    <property type="molecule type" value="Genomic_DNA"/>
</dbReference>
<dbReference type="Gene3D" id="3.40.50.980">
    <property type="match status" value="2"/>
</dbReference>
<sequence length="3499" mass="382953">MANAKAPVDWSSGMDEQNNAGCDNGWRFLVVTCPPLDGICDGDEVETIDMLRLAWGLVLGMYTGASDISFGCIRRESASNESPVKEWVHRMVIDRSTPVMELLKQSSSSKLHQNGGLEDVASQKISFGGCDTVLMLDVDSGGAAKVLRRPDMTNVNIVLVVDGTTMSLGYRISKLGSLQARSMAAAMGRIISTLIDRPLTPMRDFDMCDDKDMNILAEWNNVETTWKEQCVHDLFAKQVADCADNVAVDAWDGQLTYRELDRLSSNLAEHLMDLGVKPETFVALCFEKSKWLVVSILAVIKAGAAYVVIEPYYPLARMTDICTQLEIDIMLASPDLLHLANKLSNQAVVVEPGVEYLDHGQGARKQRKRTTPSNPRNALYVVFSSGSTGKPKGIVVEHAAFVSWGTTLRQSLCLGSHSRVLQFSSFAFLIAHRDVLLTLMFGGCVCVPSESQRLNHLETFITDHGVNWANLTPSVAALLNPAMATGLQTLLLTSEPMSLSSLTTWDGKVKLLFAYGQGESVSLCCVNTSPTAGSDRKNVGHRVGRKVWLVDPDNHNKLVPVGAIGELVIQGPILARGYLDSERTALAFLDDAPWLQKLQPGYSGRLYKTGDLAQFADDGSVRYISRKDNSVKLYGQRLDLDEVVRHIENCLTEMSDTAVSNVLVDLFPVPHSNDVKLTAFLGLDSTSPDTSNTLLLGPLNQASVYLREFRSRLADVVPRYMIPALVVPVSRIPLNLSGKIDRRQLRNLLSLMTDAELALCMESNVSHEAPCTAQERQLRTLWSQVLHTAESSIGRLDDFFRRGGDSLAAMKLVSLAHAAGFALRFGDVFAHPRLSSQAHLVDSAAPRRAQDDYCCAPFGLITESRKQIILAVAAEKYELSESQVEDIYPTTPMQEGLIALNHLRPGSYVSQRVYKIANDISLCKLKSAWKSTMDANPPLRTRLVRCSDNGSTYQLVVRNQMAIDMNNDLNDYLVKDAAKPMNLGTPLVRISITCNAQKAPRFCVVTMHHCIYDAWSTSLLLRQVRDAYHGSIPSPQTFRQFVNYVQQASHDSAEYWKAELADIHAEPFPALPSQSHSPRTTESEMLSTQLPRSGASTANTTLATCIQLAWAVTVASYTGINDVVFGLTVSGRASPVPRIDKMAGPTIATFPLRVQLQSNASIREELQALQNRVLSTIPFEHFGLQNISRLGDDAAKACKFQSLLVIQQNEFLPKENREILIPTAGLVVRPTWDTYALSILCSPAAVDGNIQFEAVYDAAVVPKAQTRRILQVFANILKQTVSSPDMVMADMNGISTEDVQQIQAWNNSVSPTIMKCIHDMIHEHVVSRPEATAIDAWDGQLTYKDLDEQSSLLSGILAGHGLLRQETFVPLCLEKSKWVAVAILAVIKAGGAFILLDSSHPTERLAWICKNAQAPIILCAKDTAGLAAQLGCQLVIQVDASNNTQEKALSALSTGVHHQPSSRRQTRAGNAVCAIYTSGSTGAPKGVVIEHSALATQISSLGPLYDLNHQSRIFQFASHAFDVAVSDYLFGLATGACICVPQEADSRDNLAGAMRGCRANWAFLTPSVARTLSPYNVPNLRVLVTGGESARAADFRIWSGALRLLYVYGPAECSIYSTVQTVSQPTANPVNVGRGVTGACWLVEANNPEKLVAIGAVGELLVEGPLVGRCYLGDESLSSSSFIPYPKWLRALRGGHSVNRLYRTGDMLRYSPIGDGSLEFVGRKDNQVKLHGQRMELAEIEHHVAQSFPMATDSIVEMITPLGSTDQKILAAFIWDATTTSSSSSAGKHSVQSLGTLDEPSLFAGPDEAFKSRISSAEAKLRKTLPRFMIPSLWIPLARFPLSPNGKANRRLIQGQACLLSRQELGIYQSCFGPFNKRLTRPPSTESEGRIHQLVADVLGLSGTDVGMNDNFFQLGGDSIKAMIMSTRAADMDLRLAAADILAYPRLCDMAAEVAVSASVNKKPCSSFEQRAPPPPFSLLPPEHNHDELLQEISEQCKVDKDCIEDVYPCTPLQEGLFALTIKQPSAYVLRFTLQLTQDVDVDRFKMAWDMVMAANPILRTRIVCATSLGGSLVQAVMCNKASYEQPIDTTSRYTVGLGKPLFNIQLWPPDKDVDRCKAVVTIHHALYDGVSLRLLLKQLSAAYYQRQETTRTWPFNCFIQYCLSQPPDDQVKRFWAAELADAAGSVFTTAAPIMMDSYFLQSPLHAESRVSLAMSDAQSNVPLSAALKLAWGVVVSSFTGQGDAVFGTVVSGRMANVKGIDRMAGPTIATVPFRIRHAPAMAIQQALDDVQSHSVEMIRFEQTGLQRIRQLGFADACRFQSLLMIQFAEEENIPASPLYTLVQDKSADTFHTYPLTMECSPSSGGSVHLRATFDSDVVPAKLVSRLLTQYSLALVHITAKPWEPLSSIPLQCPEDATRVWAWNEIVPRRKDTCVHEIISGNLAKRRNSSAVCASDGELTYQELEDKSARLAGHLTSLGVGPGKMVPLCFEKSKWAIVATLAVLKAGGAFVPLDTSQAAGRRETILACVRAEVILTSAKYATTLASTDRLVFSVCDASLKELQLPLVTPALHGLGSSAAYVLFTSGSTGKPKGVVVDHGALSTSCLSHGSEMGFNEKTRALQFTSYTFDISLMEIFTTLLYGGCICIPSDADRFNNLELSASSMQVNTVSLTASVARLVEPDRMRSLETIIFVGEDATDDDFKKWRHLPHIFNAYGPTECTIFCSINKVQFNSNSSSNIGKAVGSVCWVVSPQDHCRLVPIGAVGELLVEGPVLARGYLNDSEKTLASFMEDPPWLVQGIAGYAGRRGRLYKTGDLVRYNEDGSLTYCGRKDTQVKIRGHRVELGEVECQIRDCIAGVNHAVVMAIPPDGRNALPVLTAFLCYDDDDDDEEEEEEEEKEEEEEEEEEEESSKEIHCRTVSIPTSTREALADRLPAYMMPSIFLAVGRIPLNTSGKLDRSRLRDIFSSHFRGQRVKGNVTLQGLQQHQQNRQPEQEQKVELQHGQPTAAGASSLAASSSPFRDCANETERRIRVAWATVLGIRSEMIGIDDNFYDIGGDSIRIISLMRLIQNEFHIWLGQSLVNSRNTTISKIADYVDNNNRFDVGGSTFDLEEKMGDALSSNWAAATSQPWFSPTKSVRAPAIIFLTGGTGFLGTQILHRLLISDVVARVVALVRATSAAHGLERLRQSAVTAGWWKAEYKARITVWTGDLQLAQLGLSGSQWAQLSGTATVDNVTAVIHNGAVVNWHMDYDSLQSANVSATIELLKATALSRSSPRFVFVSGGVMADLDTSPGNTVVVEQLSRSNGYSQSKFVAETIVRRFVSQLPSSQNRFSVIKPGMIIGTAERGVANVDDFIWRVVATASRLQLFPLDAKESWVPVSDAGFIALQTVAQILSDDISPYVNIATTFGLGSFDFWQQVNSELNCACEPVSWSVWVERAFEDINRGGQDHPLWPVQDVLRGGNSRGISTLSPLSPPDKQVLCKAVRANVRHLGRVGFL</sequence>